<dbReference type="EMBL" id="FQVW01000004">
    <property type="protein sequence ID" value="SHF75204.1"/>
    <property type="molecule type" value="Genomic_DNA"/>
</dbReference>
<accession>A0A1M5E7U3</accession>
<keyword evidence="3" id="KW-1185">Reference proteome</keyword>
<dbReference type="PROSITE" id="PS50965">
    <property type="entry name" value="NERD"/>
    <property type="match status" value="1"/>
</dbReference>
<gene>
    <name evidence="2" type="ORF">SAMN05216225_10047</name>
</gene>
<dbReference type="OrthoDB" id="569879at2"/>
<evidence type="ECO:0000259" key="1">
    <source>
        <dbReference type="PROSITE" id="PS50965"/>
    </source>
</evidence>
<name>A0A1M5E7U3_9BACI</name>
<dbReference type="Pfam" id="PF08378">
    <property type="entry name" value="NERD"/>
    <property type="match status" value="1"/>
</dbReference>
<organism evidence="2 3">
    <name type="scientific">Ornithinibacillus halophilus</name>
    <dbReference type="NCBI Taxonomy" id="930117"/>
    <lineage>
        <taxon>Bacteria</taxon>
        <taxon>Bacillati</taxon>
        <taxon>Bacillota</taxon>
        <taxon>Bacilli</taxon>
        <taxon>Bacillales</taxon>
        <taxon>Bacillaceae</taxon>
        <taxon>Ornithinibacillus</taxon>
    </lineage>
</organism>
<feature type="domain" description="NERD" evidence="1">
    <location>
        <begin position="41"/>
        <end position="156"/>
    </location>
</feature>
<dbReference type="AlphaFoldDB" id="A0A1M5E7U3"/>
<dbReference type="InterPro" id="IPR011528">
    <property type="entry name" value="NERD"/>
</dbReference>
<dbReference type="RefSeq" id="WP_072888211.1">
    <property type="nucleotide sequence ID" value="NZ_FQVW01000004.1"/>
</dbReference>
<evidence type="ECO:0000313" key="2">
    <source>
        <dbReference type="EMBL" id="SHF75204.1"/>
    </source>
</evidence>
<protein>
    <submittedName>
        <fullName evidence="2">Nuclease-related domain-containing protein</fullName>
    </submittedName>
</protein>
<proteinExistence type="predicted"/>
<dbReference type="Proteomes" id="UP000183988">
    <property type="component" value="Unassembled WGS sequence"/>
</dbReference>
<reference evidence="2 3" key="1">
    <citation type="submission" date="2016-11" db="EMBL/GenBank/DDBJ databases">
        <authorList>
            <person name="Jaros S."/>
            <person name="Januszkiewicz K."/>
            <person name="Wedrychowicz H."/>
        </authorList>
    </citation>
    <scope>NUCLEOTIDE SEQUENCE [LARGE SCALE GENOMIC DNA]</scope>
    <source>
        <strain evidence="2 3">IBRC-M 10683</strain>
    </source>
</reference>
<sequence length="316" mass="37244">MYMKPLGYPLPLKKLEVILPRLHPKFPQLQEMEKDLASRKKGYIGEKKVDYYLKLLPQKFVILQDVCLEFQRHKFQIDNAIHSQYAIYLVESKNYNGKITFDTILKQLIRSDGKIEEGYRYPITQSESHKLYLQSWLHERNFHDIPIIPLVGIADPTTIIDVIGDRASIARTVVHAEYLPHEIMKMDEKFKQNNSPRIQPQTIGKTILNECTEFDIDIVSQYGVKPEHLYPGVHCPNCGHLRMKWIGWKWTCPKCQKTSKHAHWKALADYFLLFKPTITNSEARYFLQVNCRHQVKRLLADARLEYVPEKRVWRAK</sequence>
<evidence type="ECO:0000313" key="3">
    <source>
        <dbReference type="Proteomes" id="UP000183988"/>
    </source>
</evidence>
<dbReference type="STRING" id="930117.SAMN05216225_10047"/>